<dbReference type="Pfam" id="PF02734">
    <property type="entry name" value="Dak2"/>
    <property type="match status" value="1"/>
</dbReference>
<dbReference type="Gene3D" id="1.25.40.340">
    <property type="match status" value="1"/>
</dbReference>
<dbReference type="PROSITE" id="PS51481">
    <property type="entry name" value="DHAK"/>
    <property type="match status" value="1"/>
</dbReference>
<name>A0A7J6LBK6_PERCH</name>
<dbReference type="GO" id="GO:0019563">
    <property type="term" value="P:glycerol catabolic process"/>
    <property type="evidence" value="ECO:0007669"/>
    <property type="project" value="TreeGrafter"/>
</dbReference>
<keyword evidence="2" id="KW-0547">Nucleotide-binding</keyword>
<dbReference type="AlphaFoldDB" id="A0A7J6LBK6"/>
<dbReference type="InterPro" id="IPR004007">
    <property type="entry name" value="DhaL_dom"/>
</dbReference>
<dbReference type="Gene3D" id="3.40.50.10440">
    <property type="entry name" value="Dihydroxyacetone kinase, domain 1"/>
    <property type="match status" value="1"/>
</dbReference>
<dbReference type="GO" id="GO:0005524">
    <property type="term" value="F:ATP binding"/>
    <property type="evidence" value="ECO:0007669"/>
    <property type="project" value="UniProtKB-KW"/>
</dbReference>
<evidence type="ECO:0000256" key="3">
    <source>
        <dbReference type="ARBA" id="ARBA00022777"/>
    </source>
</evidence>
<dbReference type="GO" id="GO:0005829">
    <property type="term" value="C:cytosol"/>
    <property type="evidence" value="ECO:0007669"/>
    <property type="project" value="TreeGrafter"/>
</dbReference>
<dbReference type="PANTHER" id="PTHR28629:SF4">
    <property type="entry name" value="TRIOKINASE_FMN CYCLASE"/>
    <property type="match status" value="1"/>
</dbReference>
<sequence>MAHCFLNSKDDFVSDAIDGLVATSGNSLARLITPEKDTKVVIRADWSKDHVAVISGGGSGHEPTHPGFVGRGMLTAAVCGSVFASPSVSAILSTIVQVTGDAGCLLVVKNYTGDRLNFGLAREIAKSKYGLEVEMVIVSDDIAIPQSAQPRGIAGTLFVHKIAGAAAESGADLAEVSRVAQEVASRVMSIGVALTHCNMPGEAVKVNRVKPGMMEVGLGIHGEPGASTVPVESAAGTVNVLVEKLRRAADRRRLSIKRTALLVNNLGTCMPAEMNIIAKDALDELEPDLLVGPASLMTSLDMHGFSLTLLPLTDEIEQLLTAPTVVPSWPSAKAPSVGRTIRVDKHISTELTNSTPSSNPLYRARVEAACDAVLSSEGELNDLDSAVGDGDCGTTLAAGARAVLSGIDEAPLADGHDLALWLAEASSRMGGSSGVLAAIFFTAVAKVGDWSPAAVKAGVDAMTLYGGASLGSRTAMDALIPYAKALSAGDGLVGAAGEAMKGAESTATMSVATHGRSANVPGDALRGRTDPGALAVGRVVEAIAKAQG</sequence>
<dbReference type="GO" id="GO:0004371">
    <property type="term" value="F:glycerone kinase activity"/>
    <property type="evidence" value="ECO:0007669"/>
    <property type="project" value="InterPro"/>
</dbReference>
<dbReference type="InterPro" id="IPR036117">
    <property type="entry name" value="DhaL_dom_sf"/>
</dbReference>
<proteinExistence type="predicted"/>
<evidence type="ECO:0000256" key="1">
    <source>
        <dbReference type="ARBA" id="ARBA00022679"/>
    </source>
</evidence>
<dbReference type="SUPFAM" id="SSF101473">
    <property type="entry name" value="DhaL-like"/>
    <property type="match status" value="1"/>
</dbReference>
<dbReference type="PROSITE" id="PS51480">
    <property type="entry name" value="DHAL"/>
    <property type="match status" value="1"/>
</dbReference>
<dbReference type="PANTHER" id="PTHR28629">
    <property type="entry name" value="TRIOKINASE/FMN CYCLASE"/>
    <property type="match status" value="1"/>
</dbReference>
<dbReference type="Pfam" id="PF02733">
    <property type="entry name" value="Dak1"/>
    <property type="match status" value="1"/>
</dbReference>
<gene>
    <name evidence="7" type="ORF">FOL47_008823</name>
</gene>
<dbReference type="InterPro" id="IPR050861">
    <property type="entry name" value="Dihydroxyacetone_Kinase"/>
</dbReference>
<dbReference type="OrthoDB" id="1724672at2759"/>
<evidence type="ECO:0008006" key="9">
    <source>
        <dbReference type="Google" id="ProtNLM"/>
    </source>
</evidence>
<evidence type="ECO:0000313" key="8">
    <source>
        <dbReference type="Proteomes" id="UP000591131"/>
    </source>
</evidence>
<protein>
    <recommendedName>
        <fullName evidence="9">Dihydroxyacetone kinase 2</fullName>
    </recommendedName>
</protein>
<feature type="domain" description="DhaL" evidence="5">
    <location>
        <begin position="360"/>
        <end position="545"/>
    </location>
</feature>
<organism evidence="7 8">
    <name type="scientific">Perkinsus chesapeaki</name>
    <name type="common">Clam parasite</name>
    <name type="synonym">Perkinsus andrewsi</name>
    <dbReference type="NCBI Taxonomy" id="330153"/>
    <lineage>
        <taxon>Eukaryota</taxon>
        <taxon>Sar</taxon>
        <taxon>Alveolata</taxon>
        <taxon>Perkinsozoa</taxon>
        <taxon>Perkinsea</taxon>
        <taxon>Perkinsida</taxon>
        <taxon>Perkinsidae</taxon>
        <taxon>Perkinsus</taxon>
    </lineage>
</organism>
<dbReference type="Gene3D" id="3.30.1180.20">
    <property type="entry name" value="Dihydroxyacetone kinase, domain 2"/>
    <property type="match status" value="1"/>
</dbReference>
<dbReference type="EMBL" id="JAAPAO010000585">
    <property type="protein sequence ID" value="KAF4656647.1"/>
    <property type="molecule type" value="Genomic_DNA"/>
</dbReference>
<dbReference type="InterPro" id="IPR004006">
    <property type="entry name" value="DhaK_dom"/>
</dbReference>
<evidence type="ECO:0000259" key="6">
    <source>
        <dbReference type="PROSITE" id="PS51481"/>
    </source>
</evidence>
<keyword evidence="4" id="KW-0067">ATP-binding</keyword>
<evidence type="ECO:0000259" key="5">
    <source>
        <dbReference type="PROSITE" id="PS51480"/>
    </source>
</evidence>
<feature type="domain" description="DhaK" evidence="6">
    <location>
        <begin position="8"/>
        <end position="329"/>
    </location>
</feature>
<accession>A0A7J6LBK6</accession>
<dbReference type="Proteomes" id="UP000591131">
    <property type="component" value="Unassembled WGS sequence"/>
</dbReference>
<comment type="caution">
    <text evidence="7">The sequence shown here is derived from an EMBL/GenBank/DDBJ whole genome shotgun (WGS) entry which is preliminary data.</text>
</comment>
<dbReference type="SUPFAM" id="SSF82549">
    <property type="entry name" value="DAK1/DegV-like"/>
    <property type="match status" value="1"/>
</dbReference>
<keyword evidence="1" id="KW-0808">Transferase</keyword>
<dbReference type="SMART" id="SM01120">
    <property type="entry name" value="Dak2"/>
    <property type="match status" value="1"/>
</dbReference>
<evidence type="ECO:0000313" key="7">
    <source>
        <dbReference type="EMBL" id="KAF4656647.1"/>
    </source>
</evidence>
<keyword evidence="8" id="KW-1185">Reference proteome</keyword>
<reference evidence="7 8" key="1">
    <citation type="submission" date="2020-04" db="EMBL/GenBank/DDBJ databases">
        <title>Perkinsus chesapeaki whole genome sequence.</title>
        <authorList>
            <person name="Bogema D.R."/>
        </authorList>
    </citation>
    <scope>NUCLEOTIDE SEQUENCE [LARGE SCALE GENOMIC DNA]</scope>
    <source>
        <strain evidence="7">ATCC PRA-425</strain>
    </source>
</reference>
<dbReference type="FunFam" id="3.40.50.10440:FF:000001">
    <property type="entry name" value="Dihydroxyacetone kinase, DhaK subunit"/>
    <property type="match status" value="1"/>
</dbReference>
<evidence type="ECO:0000256" key="2">
    <source>
        <dbReference type="ARBA" id="ARBA00022741"/>
    </source>
</evidence>
<evidence type="ECO:0000256" key="4">
    <source>
        <dbReference type="ARBA" id="ARBA00022840"/>
    </source>
</evidence>
<keyword evidence="3" id="KW-0418">Kinase</keyword>